<evidence type="ECO:0000256" key="1">
    <source>
        <dbReference type="SAM" id="MobiDB-lite"/>
    </source>
</evidence>
<dbReference type="Pfam" id="PF16256">
    <property type="entry name" value="DUF4911"/>
    <property type="match status" value="1"/>
</dbReference>
<organism evidence="2">
    <name type="scientific">Candidatus Electrothrix aestuarii</name>
    <dbReference type="NCBI Taxonomy" id="3062594"/>
    <lineage>
        <taxon>Bacteria</taxon>
        <taxon>Pseudomonadati</taxon>
        <taxon>Thermodesulfobacteriota</taxon>
        <taxon>Desulfobulbia</taxon>
        <taxon>Desulfobulbales</taxon>
        <taxon>Desulfobulbaceae</taxon>
        <taxon>Candidatus Electrothrix</taxon>
    </lineage>
</organism>
<evidence type="ECO:0000313" key="2">
    <source>
        <dbReference type="EMBL" id="XCN72657.1"/>
    </source>
</evidence>
<gene>
    <name evidence="2" type="ORF">Q3M24_20560</name>
</gene>
<accession>A0AAU8LUS8</accession>
<protein>
    <submittedName>
        <fullName evidence="2">DUF4911 domain-containing protein</fullName>
    </submittedName>
</protein>
<dbReference type="InterPro" id="IPR032587">
    <property type="entry name" value="DUF4911"/>
</dbReference>
<sequence>MLHSKSEKESEKMNRGTTGRAPEPMYTFYLRIRPERISLFRFLLEGYDGLAVLSTMDAKDGLVRLIVPASRYTELWDLLFAICEDLCQVDNC</sequence>
<proteinExistence type="predicted"/>
<reference evidence="2" key="1">
    <citation type="journal article" date="2024" name="Syst. Appl. Microbiol.">
        <title>First single-strain enrichments of Electrothrix cable bacteria, description of E. aestuarii sp. nov. and E. rattekaaiensis sp. nov., and proposal of a cable bacteria taxonomy following the rules of the SeqCode.</title>
        <authorList>
            <person name="Plum-Jensen L.E."/>
            <person name="Schramm A."/>
            <person name="Marshall I.P.G."/>
        </authorList>
    </citation>
    <scope>NUCLEOTIDE SEQUENCE</scope>
    <source>
        <strain evidence="2">Rat1</strain>
    </source>
</reference>
<dbReference type="EMBL" id="CP159373">
    <property type="protein sequence ID" value="XCN72657.1"/>
    <property type="molecule type" value="Genomic_DNA"/>
</dbReference>
<dbReference type="KEGG" id="eaj:Q3M24_20560"/>
<feature type="region of interest" description="Disordered" evidence="1">
    <location>
        <begin position="1"/>
        <end position="21"/>
    </location>
</feature>
<reference evidence="2" key="2">
    <citation type="submission" date="2024-06" db="EMBL/GenBank/DDBJ databases">
        <authorList>
            <person name="Plum-Jensen L.E."/>
            <person name="Schramm A."/>
            <person name="Marshall I.P.G."/>
        </authorList>
    </citation>
    <scope>NUCLEOTIDE SEQUENCE</scope>
    <source>
        <strain evidence="2">Rat1</strain>
    </source>
</reference>
<name>A0AAU8LUS8_9BACT</name>
<dbReference type="AlphaFoldDB" id="A0AAU8LUS8"/>
<feature type="compositionally biased region" description="Basic and acidic residues" evidence="1">
    <location>
        <begin position="1"/>
        <end position="14"/>
    </location>
</feature>